<dbReference type="Gene3D" id="2.60.40.1120">
    <property type="entry name" value="Carboxypeptidase-like, regulatory domain"/>
    <property type="match status" value="1"/>
</dbReference>
<dbReference type="Gene3D" id="2.170.130.10">
    <property type="entry name" value="TonB-dependent receptor, plug domain"/>
    <property type="match status" value="1"/>
</dbReference>
<dbReference type="RefSeq" id="WP_345254059.1">
    <property type="nucleotide sequence ID" value="NZ_BAABGY010000005.1"/>
</dbReference>
<dbReference type="Pfam" id="PF13620">
    <property type="entry name" value="CarboxypepD_reg"/>
    <property type="match status" value="1"/>
</dbReference>
<feature type="domain" description="Outer membrane protein beta-barrel" evidence="3">
    <location>
        <begin position="374"/>
        <end position="767"/>
    </location>
</feature>
<dbReference type="InterPro" id="IPR041700">
    <property type="entry name" value="OMP_b-brl_3"/>
</dbReference>
<dbReference type="EMBL" id="BAABGY010000005">
    <property type="protein sequence ID" value="GAA4324025.1"/>
    <property type="molecule type" value="Genomic_DNA"/>
</dbReference>
<evidence type="ECO:0000313" key="5">
    <source>
        <dbReference type="Proteomes" id="UP001501725"/>
    </source>
</evidence>
<dbReference type="SUPFAM" id="SSF49464">
    <property type="entry name" value="Carboxypeptidase regulatory domain-like"/>
    <property type="match status" value="1"/>
</dbReference>
<dbReference type="SUPFAM" id="SSF56935">
    <property type="entry name" value="Porins"/>
    <property type="match status" value="1"/>
</dbReference>
<accession>A0ABP8GGR8</accession>
<keyword evidence="1" id="KW-0732">Signal</keyword>
<evidence type="ECO:0000259" key="2">
    <source>
        <dbReference type="Pfam" id="PF07715"/>
    </source>
</evidence>
<proteinExistence type="predicted"/>
<dbReference type="InterPro" id="IPR012910">
    <property type="entry name" value="Plug_dom"/>
</dbReference>
<sequence length="787" mass="88416">MYLRHHLLLLLLVFCSITAIAQVPLTVAVQDSRKAPVPYASVRIVAFADSSKAQERVTDSNGRARFELPAPGAYKVSASSVGYAEVQKALRLTEKPATFTLTLEGSAGTTLGTVVVTSNRPLIRQEDDKTIVDPENLAATSTNAYELIEKTPGLFMDQDGNIYLNSTTPATVHINGREQKMSTADVATMLKNLPPNAISRIEILRTPSARYDASGSGGIVNVVLRKGVKPGLTGSVNAGANQGRYGNQFVGLSLNNNGGRLQSYINLQFSRRDSYEELQSQRFFRPDSVLRQSSFTRYPGETYYTGFGLSYALTKRWDLNWDGRLSINRTANRSTNRSEIAAASTGGKTADNEAIVANSGRNWSLVQGLSAKYRIDSAGSEWTTDLSVTHAPNRTEQDLRTVFLLPAGPENSFDGLIDNKLTFFSTQSNVLKKLSRNWTLEGGLKTTAVDFRNSTTYRRSNAYRYRESIHAAYFQASKKMGAILVKAGTRVENTNMNGRQLAPDDTSFRLQRTDLFPYIYVSRDIMKIMGYQLRAYLVYRRSISRPAYEYLNPYPRIIDPYLQESGNPSLRPQFTQNYEANISVDERPIIALGFNDTKDIFTQVLYQPDSNSRKVAYRTYDNLGRNREFYFRALGAIPPGKRYFLVAGVQYNRNFYEGLYEGAPLSFRRGSWTIFSYQTFKISPLTQLTLNGFVRMNGQIQFYELSTFGSLNLSVTQQLFKKKLALTLSGNDLLYTNNNRFTLVQGTVNAGGERRSDTRRFGINLRYQFGIRKKEETPLLNLESPER</sequence>
<feature type="signal peptide" evidence="1">
    <location>
        <begin position="1"/>
        <end position="21"/>
    </location>
</feature>
<dbReference type="PANTHER" id="PTHR40980">
    <property type="entry name" value="PLUG DOMAIN-CONTAINING PROTEIN"/>
    <property type="match status" value="1"/>
</dbReference>
<reference evidence="5" key="1">
    <citation type="journal article" date="2019" name="Int. J. Syst. Evol. Microbiol.">
        <title>The Global Catalogue of Microorganisms (GCM) 10K type strain sequencing project: providing services to taxonomists for standard genome sequencing and annotation.</title>
        <authorList>
            <consortium name="The Broad Institute Genomics Platform"/>
            <consortium name="The Broad Institute Genome Sequencing Center for Infectious Disease"/>
            <person name="Wu L."/>
            <person name="Ma J."/>
        </authorList>
    </citation>
    <scope>NUCLEOTIDE SEQUENCE [LARGE SCALE GENOMIC DNA]</scope>
    <source>
        <strain evidence="5">JCM 17919</strain>
    </source>
</reference>
<comment type="caution">
    <text evidence="4">The sequence shown here is derived from an EMBL/GenBank/DDBJ whole genome shotgun (WGS) entry which is preliminary data.</text>
</comment>
<evidence type="ECO:0000259" key="3">
    <source>
        <dbReference type="Pfam" id="PF14905"/>
    </source>
</evidence>
<dbReference type="Pfam" id="PF14905">
    <property type="entry name" value="OMP_b-brl_3"/>
    <property type="match status" value="1"/>
</dbReference>
<dbReference type="Proteomes" id="UP001501725">
    <property type="component" value="Unassembled WGS sequence"/>
</dbReference>
<organism evidence="4 5">
    <name type="scientific">Flaviaesturariibacter amylovorans</name>
    <dbReference type="NCBI Taxonomy" id="1084520"/>
    <lineage>
        <taxon>Bacteria</taxon>
        <taxon>Pseudomonadati</taxon>
        <taxon>Bacteroidota</taxon>
        <taxon>Chitinophagia</taxon>
        <taxon>Chitinophagales</taxon>
        <taxon>Chitinophagaceae</taxon>
        <taxon>Flaviaestuariibacter</taxon>
    </lineage>
</organism>
<name>A0ABP8GGR8_9BACT</name>
<protein>
    <submittedName>
        <fullName evidence="4">Outer membrane beta-barrel family protein</fullName>
    </submittedName>
</protein>
<feature type="domain" description="TonB-dependent receptor plug" evidence="2">
    <location>
        <begin position="130"/>
        <end position="219"/>
    </location>
</feature>
<dbReference type="InterPro" id="IPR008969">
    <property type="entry name" value="CarboxyPept-like_regulatory"/>
</dbReference>
<evidence type="ECO:0000256" key="1">
    <source>
        <dbReference type="SAM" id="SignalP"/>
    </source>
</evidence>
<dbReference type="InterPro" id="IPR037066">
    <property type="entry name" value="Plug_dom_sf"/>
</dbReference>
<evidence type="ECO:0000313" key="4">
    <source>
        <dbReference type="EMBL" id="GAA4324025.1"/>
    </source>
</evidence>
<gene>
    <name evidence="4" type="ORF">GCM10023184_11150</name>
</gene>
<dbReference type="Pfam" id="PF07715">
    <property type="entry name" value="Plug"/>
    <property type="match status" value="1"/>
</dbReference>
<dbReference type="PANTHER" id="PTHR40980:SF4">
    <property type="entry name" value="TONB-DEPENDENT RECEPTOR-LIKE BETA-BARREL DOMAIN-CONTAINING PROTEIN"/>
    <property type="match status" value="1"/>
</dbReference>
<feature type="chain" id="PRO_5045197144" evidence="1">
    <location>
        <begin position="22"/>
        <end position="787"/>
    </location>
</feature>
<keyword evidence="5" id="KW-1185">Reference proteome</keyword>